<name>A0A9D2ABS7_9BACT</name>
<evidence type="ECO:0000313" key="3">
    <source>
        <dbReference type="Proteomes" id="UP000824202"/>
    </source>
</evidence>
<dbReference type="PANTHER" id="PTHR30469">
    <property type="entry name" value="MULTIDRUG RESISTANCE PROTEIN MDTA"/>
    <property type="match status" value="1"/>
</dbReference>
<evidence type="ECO:0000313" key="2">
    <source>
        <dbReference type="EMBL" id="HIX03909.1"/>
    </source>
</evidence>
<dbReference type="Pfam" id="PF25917">
    <property type="entry name" value="BSH_RND"/>
    <property type="match status" value="1"/>
</dbReference>
<proteinExistence type="predicted"/>
<dbReference type="Gene3D" id="1.10.287.470">
    <property type="entry name" value="Helix hairpin bin"/>
    <property type="match status" value="1"/>
</dbReference>
<dbReference type="AlphaFoldDB" id="A0A9D2ABS7"/>
<organism evidence="2 3">
    <name type="scientific">Candidatus Odoribacter faecigallinarum</name>
    <dbReference type="NCBI Taxonomy" id="2838706"/>
    <lineage>
        <taxon>Bacteria</taxon>
        <taxon>Pseudomonadati</taxon>
        <taxon>Bacteroidota</taxon>
        <taxon>Bacteroidia</taxon>
        <taxon>Bacteroidales</taxon>
        <taxon>Odoribacteraceae</taxon>
        <taxon>Odoribacter</taxon>
    </lineage>
</organism>
<dbReference type="SUPFAM" id="SSF111369">
    <property type="entry name" value="HlyD-like secretion proteins"/>
    <property type="match status" value="1"/>
</dbReference>
<dbReference type="PANTHER" id="PTHR30469:SF15">
    <property type="entry name" value="HLYD FAMILY OF SECRETION PROTEINS"/>
    <property type="match status" value="1"/>
</dbReference>
<reference evidence="2" key="1">
    <citation type="journal article" date="2021" name="PeerJ">
        <title>Extensive microbial diversity within the chicken gut microbiome revealed by metagenomics and culture.</title>
        <authorList>
            <person name="Gilroy R."/>
            <person name="Ravi A."/>
            <person name="Getino M."/>
            <person name="Pursley I."/>
            <person name="Horton D.L."/>
            <person name="Alikhan N.F."/>
            <person name="Baker D."/>
            <person name="Gharbi K."/>
            <person name="Hall N."/>
            <person name="Watson M."/>
            <person name="Adriaenssens E.M."/>
            <person name="Foster-Nyarko E."/>
            <person name="Jarju S."/>
            <person name="Secka A."/>
            <person name="Antonio M."/>
            <person name="Oren A."/>
            <person name="Chaudhuri R.R."/>
            <person name="La Ragione R."/>
            <person name="Hildebrand F."/>
            <person name="Pallen M.J."/>
        </authorList>
    </citation>
    <scope>NUCLEOTIDE SEQUENCE</scope>
    <source>
        <strain evidence="2">23274</strain>
    </source>
</reference>
<sequence length="297" mass="33821">MRKERMKKQINNHSLAILWKTFFPLFLLTACQINEDSISDKSSSFSGDSLSRVERPVASLPKKSRETQPTERLGEGVIEANRKVSVYSPLAMLVKQSNAREGKQVKKGDLLFQLDTEEYENRIRQLKASLQEKELAFWEILIGQGYAWKDTANIPPQKMELARIKSGYASTWVEYEIAVRQLQKTRIEAPASGFISELKLFPNDYAKTTEPCCIIVNTDRLKVVFYILEQDRKVLKKGDSVLVTPLTDIGKGKSYKAIITNILPYVDEQGMIKVKAFLEEPEDLLPGINVVVHRPSR</sequence>
<dbReference type="GO" id="GO:0015562">
    <property type="term" value="F:efflux transmembrane transporter activity"/>
    <property type="evidence" value="ECO:0007669"/>
    <property type="project" value="TreeGrafter"/>
</dbReference>
<dbReference type="InterPro" id="IPR058625">
    <property type="entry name" value="MdtA-like_BSH"/>
</dbReference>
<dbReference type="Proteomes" id="UP000824202">
    <property type="component" value="Unassembled WGS sequence"/>
</dbReference>
<dbReference type="GO" id="GO:1990281">
    <property type="term" value="C:efflux pump complex"/>
    <property type="evidence" value="ECO:0007669"/>
    <property type="project" value="TreeGrafter"/>
</dbReference>
<gene>
    <name evidence="2" type="ORF">H9863_07335</name>
</gene>
<dbReference type="Gene3D" id="2.40.50.100">
    <property type="match status" value="1"/>
</dbReference>
<dbReference type="PROSITE" id="PS51257">
    <property type="entry name" value="PROKAR_LIPOPROTEIN"/>
    <property type="match status" value="1"/>
</dbReference>
<evidence type="ECO:0000259" key="1">
    <source>
        <dbReference type="Pfam" id="PF25917"/>
    </source>
</evidence>
<accession>A0A9D2ABS7</accession>
<dbReference type="EMBL" id="DXFT01000141">
    <property type="protein sequence ID" value="HIX03909.1"/>
    <property type="molecule type" value="Genomic_DNA"/>
</dbReference>
<reference evidence="2" key="2">
    <citation type="submission" date="2021-04" db="EMBL/GenBank/DDBJ databases">
        <authorList>
            <person name="Gilroy R."/>
        </authorList>
    </citation>
    <scope>NUCLEOTIDE SEQUENCE</scope>
    <source>
        <strain evidence="2">23274</strain>
    </source>
</reference>
<comment type="caution">
    <text evidence="2">The sequence shown here is derived from an EMBL/GenBank/DDBJ whole genome shotgun (WGS) entry which is preliminary data.</text>
</comment>
<dbReference type="Gene3D" id="2.40.30.170">
    <property type="match status" value="1"/>
</dbReference>
<feature type="domain" description="Multidrug resistance protein MdtA-like barrel-sandwich hybrid" evidence="1">
    <location>
        <begin position="93"/>
        <end position="216"/>
    </location>
</feature>
<protein>
    <submittedName>
        <fullName evidence="2">HlyD family efflux transporter periplasmic adaptor subunit</fullName>
    </submittedName>
</protein>